<proteinExistence type="predicted"/>
<reference evidence="1 2" key="1">
    <citation type="journal article" date="2014" name="Agronomy (Basel)">
        <title>A Draft Genome Sequence for Ensete ventricosum, the Drought-Tolerant Tree Against Hunger.</title>
        <authorList>
            <person name="Harrison J."/>
            <person name="Moore K.A."/>
            <person name="Paszkiewicz K."/>
            <person name="Jones T."/>
            <person name="Grant M."/>
            <person name="Ambacheew D."/>
            <person name="Muzemil S."/>
            <person name="Studholme D.J."/>
        </authorList>
    </citation>
    <scope>NUCLEOTIDE SEQUENCE [LARGE SCALE GENOMIC DNA]</scope>
</reference>
<name>A0A427AWR7_ENSVE</name>
<evidence type="ECO:0000313" key="2">
    <source>
        <dbReference type="Proteomes" id="UP000287651"/>
    </source>
</evidence>
<dbReference type="InterPro" id="IPR039588">
    <property type="entry name" value="FBXO4"/>
</dbReference>
<dbReference type="GO" id="GO:0031146">
    <property type="term" value="P:SCF-dependent proteasomal ubiquitin-dependent protein catabolic process"/>
    <property type="evidence" value="ECO:0007669"/>
    <property type="project" value="InterPro"/>
</dbReference>
<comment type="caution">
    <text evidence="1">The sequence shown here is derived from an EMBL/GenBank/DDBJ whole genome shotgun (WGS) entry which is preliminary data.</text>
</comment>
<dbReference type="PANTHER" id="PTHR16008:SF4">
    <property type="entry name" value="F-BOX ONLY PROTEIN 4"/>
    <property type="match status" value="1"/>
</dbReference>
<dbReference type="EMBL" id="AMZH03001079">
    <property type="protein sequence ID" value="RRT80709.1"/>
    <property type="molecule type" value="Genomic_DNA"/>
</dbReference>
<dbReference type="AlphaFoldDB" id="A0A427AWR7"/>
<organism evidence="1 2">
    <name type="scientific">Ensete ventricosum</name>
    <name type="common">Abyssinian banana</name>
    <name type="synonym">Musa ensete</name>
    <dbReference type="NCBI Taxonomy" id="4639"/>
    <lineage>
        <taxon>Eukaryota</taxon>
        <taxon>Viridiplantae</taxon>
        <taxon>Streptophyta</taxon>
        <taxon>Embryophyta</taxon>
        <taxon>Tracheophyta</taxon>
        <taxon>Spermatophyta</taxon>
        <taxon>Magnoliopsida</taxon>
        <taxon>Liliopsida</taxon>
        <taxon>Zingiberales</taxon>
        <taxon>Musaceae</taxon>
        <taxon>Ensete</taxon>
    </lineage>
</organism>
<protein>
    <submittedName>
        <fullName evidence="1">Uncharacterized protein</fullName>
    </submittedName>
</protein>
<accession>A0A427AWR7</accession>
<evidence type="ECO:0000313" key="1">
    <source>
        <dbReference type="EMBL" id="RRT80709.1"/>
    </source>
</evidence>
<dbReference type="Proteomes" id="UP000287651">
    <property type="component" value="Unassembled WGS sequence"/>
</dbReference>
<dbReference type="PANTHER" id="PTHR16008">
    <property type="entry name" value="F-BOX ONLY PROTEIN 4"/>
    <property type="match status" value="1"/>
</dbReference>
<sequence>MECKALYIDKHKKMASAASAVIKYVEEWSRNGSLEICYYLKAISDLGSMKLGFMDVQLFLFRREHNVLLNLIAMHYCISLLEIPVSNSRHKLPVLHFLGF</sequence>
<dbReference type="GO" id="GO:0019005">
    <property type="term" value="C:SCF ubiquitin ligase complex"/>
    <property type="evidence" value="ECO:0007669"/>
    <property type="project" value="TreeGrafter"/>
</dbReference>
<dbReference type="GO" id="GO:0000209">
    <property type="term" value="P:protein polyubiquitination"/>
    <property type="evidence" value="ECO:0007669"/>
    <property type="project" value="TreeGrafter"/>
</dbReference>
<gene>
    <name evidence="1" type="ORF">B296_00022861</name>
</gene>